<dbReference type="EMBL" id="LAZR01000498">
    <property type="protein sequence ID" value="KKN66536.1"/>
    <property type="molecule type" value="Genomic_DNA"/>
</dbReference>
<protein>
    <submittedName>
        <fullName evidence="1">Uncharacterized protein</fullName>
    </submittedName>
</protein>
<dbReference type="AlphaFoldDB" id="A0A0F9UZ62"/>
<organism evidence="1">
    <name type="scientific">marine sediment metagenome</name>
    <dbReference type="NCBI Taxonomy" id="412755"/>
    <lineage>
        <taxon>unclassified sequences</taxon>
        <taxon>metagenomes</taxon>
        <taxon>ecological metagenomes</taxon>
    </lineage>
</organism>
<evidence type="ECO:0000313" key="1">
    <source>
        <dbReference type="EMBL" id="KKN66536.1"/>
    </source>
</evidence>
<accession>A0A0F9UZ62</accession>
<sequence>MANFTRFLLSESTSGTPIIVVQTATPGTAIHTAVDSATDFEEIYLWATNVTGQPVLLTIEWGGVSDPGNLLVKALPIQANSPPMPIATGQMLNGGLLVKAFSDAASAINITGYVNRIA</sequence>
<proteinExistence type="predicted"/>
<name>A0A0F9UZ62_9ZZZZ</name>
<gene>
    <name evidence="1" type="ORF">LCGC14_0470700</name>
</gene>
<comment type="caution">
    <text evidence="1">The sequence shown here is derived from an EMBL/GenBank/DDBJ whole genome shotgun (WGS) entry which is preliminary data.</text>
</comment>
<reference evidence="1" key="1">
    <citation type="journal article" date="2015" name="Nature">
        <title>Complex archaea that bridge the gap between prokaryotes and eukaryotes.</title>
        <authorList>
            <person name="Spang A."/>
            <person name="Saw J.H."/>
            <person name="Jorgensen S.L."/>
            <person name="Zaremba-Niedzwiedzka K."/>
            <person name="Martijn J."/>
            <person name="Lind A.E."/>
            <person name="van Eijk R."/>
            <person name="Schleper C."/>
            <person name="Guy L."/>
            <person name="Ettema T.J."/>
        </authorList>
    </citation>
    <scope>NUCLEOTIDE SEQUENCE</scope>
</reference>